<feature type="compositionally biased region" description="Basic residues" evidence="1">
    <location>
        <begin position="42"/>
        <end position="59"/>
    </location>
</feature>
<comment type="caution">
    <text evidence="2">The sequence shown here is derived from an EMBL/GenBank/DDBJ whole genome shotgun (WGS) entry which is preliminary data.</text>
</comment>
<accession>A0A226E587</accession>
<evidence type="ECO:0000313" key="3">
    <source>
        <dbReference type="Proteomes" id="UP000198287"/>
    </source>
</evidence>
<organism evidence="2 3">
    <name type="scientific">Folsomia candida</name>
    <name type="common">Springtail</name>
    <dbReference type="NCBI Taxonomy" id="158441"/>
    <lineage>
        <taxon>Eukaryota</taxon>
        <taxon>Metazoa</taxon>
        <taxon>Ecdysozoa</taxon>
        <taxon>Arthropoda</taxon>
        <taxon>Hexapoda</taxon>
        <taxon>Collembola</taxon>
        <taxon>Entomobryomorpha</taxon>
        <taxon>Isotomoidea</taxon>
        <taxon>Isotomidae</taxon>
        <taxon>Proisotominae</taxon>
        <taxon>Folsomia</taxon>
    </lineage>
</organism>
<feature type="non-terminal residue" evidence="2">
    <location>
        <position position="1"/>
    </location>
</feature>
<evidence type="ECO:0000313" key="2">
    <source>
        <dbReference type="EMBL" id="OXA52458.1"/>
    </source>
</evidence>
<sequence length="245" mass="26747">LTPYFYCIIAGSGVGYGGGNYGLGETMDYHHRAEMEEEPPRGHHPHAHHTQQSLRRSRSRPSPGVIYQTPSVGHSSENPYQQPYLPGRSAGLSDSPTSDNGSADTLTDSELPFPNPALPLQNGALLMGGGTLDFSNTARLSLKRPMNSNGKSQTGVGLNHDTLIDQFVLHTNTGKVYIPSGILNYFNAALSDSKPNIPSPLTSCRLKAILCHVDIRRKIRVRSTRRVQEAQVKNHVLITINRKSA</sequence>
<dbReference type="EMBL" id="LNIX01000006">
    <property type="protein sequence ID" value="OXA52458.1"/>
    <property type="molecule type" value="Genomic_DNA"/>
</dbReference>
<proteinExistence type="predicted"/>
<name>A0A226E587_FOLCA</name>
<dbReference type="OrthoDB" id="442731at2759"/>
<feature type="region of interest" description="Disordered" evidence="1">
    <location>
        <begin position="35"/>
        <end position="117"/>
    </location>
</feature>
<feature type="compositionally biased region" description="Polar residues" evidence="1">
    <location>
        <begin position="68"/>
        <end position="81"/>
    </location>
</feature>
<keyword evidence="3" id="KW-1185">Reference proteome</keyword>
<dbReference type="AlphaFoldDB" id="A0A226E587"/>
<evidence type="ECO:0000256" key="1">
    <source>
        <dbReference type="SAM" id="MobiDB-lite"/>
    </source>
</evidence>
<dbReference type="Proteomes" id="UP000198287">
    <property type="component" value="Unassembled WGS sequence"/>
</dbReference>
<reference evidence="2 3" key="1">
    <citation type="submission" date="2015-12" db="EMBL/GenBank/DDBJ databases">
        <title>The genome of Folsomia candida.</title>
        <authorList>
            <person name="Faddeeva A."/>
            <person name="Derks M.F."/>
            <person name="Anvar Y."/>
            <person name="Smit S."/>
            <person name="Van Straalen N."/>
            <person name="Roelofs D."/>
        </authorList>
    </citation>
    <scope>NUCLEOTIDE SEQUENCE [LARGE SCALE GENOMIC DNA]</scope>
    <source>
        <strain evidence="2 3">VU population</strain>
        <tissue evidence="2">Whole body</tissue>
    </source>
</reference>
<feature type="compositionally biased region" description="Polar residues" evidence="1">
    <location>
        <begin position="92"/>
        <end position="108"/>
    </location>
</feature>
<protein>
    <submittedName>
        <fullName evidence="2">Uncharacterized protein</fullName>
    </submittedName>
</protein>
<gene>
    <name evidence="2" type="ORF">Fcan01_12362</name>
</gene>